<gene>
    <name evidence="1" type="primary">AVEN_195408_1</name>
    <name evidence="1" type="ORF">NPIL_289761</name>
</gene>
<keyword evidence="2" id="KW-1185">Reference proteome</keyword>
<evidence type="ECO:0000313" key="1">
    <source>
        <dbReference type="EMBL" id="GFT87274.1"/>
    </source>
</evidence>
<evidence type="ECO:0000313" key="2">
    <source>
        <dbReference type="Proteomes" id="UP000887013"/>
    </source>
</evidence>
<name>A0A8X6U3J6_NEPPI</name>
<organism evidence="1 2">
    <name type="scientific">Nephila pilipes</name>
    <name type="common">Giant wood spider</name>
    <name type="synonym">Nephila maculata</name>
    <dbReference type="NCBI Taxonomy" id="299642"/>
    <lineage>
        <taxon>Eukaryota</taxon>
        <taxon>Metazoa</taxon>
        <taxon>Ecdysozoa</taxon>
        <taxon>Arthropoda</taxon>
        <taxon>Chelicerata</taxon>
        <taxon>Arachnida</taxon>
        <taxon>Araneae</taxon>
        <taxon>Araneomorphae</taxon>
        <taxon>Entelegynae</taxon>
        <taxon>Araneoidea</taxon>
        <taxon>Nephilidae</taxon>
        <taxon>Nephila</taxon>
    </lineage>
</organism>
<dbReference type="AlphaFoldDB" id="A0A8X6U3J6"/>
<dbReference type="EMBL" id="BMAW01119992">
    <property type="protein sequence ID" value="GFT87274.1"/>
    <property type="molecule type" value="Genomic_DNA"/>
</dbReference>
<accession>A0A8X6U3J6</accession>
<sequence length="122" mass="13900">MKEDGYIEIVSLFGEEEMTSLRMFEMCIDDGVYGSVPVSCAVLKKLASDLLSSIAAYERVRKNVKFHSLQSSSDDDVHKTTKKKADDPFVGIEAQRNRFRPSLVMIIVLKIQKIIEHRLLNH</sequence>
<dbReference type="Proteomes" id="UP000887013">
    <property type="component" value="Unassembled WGS sequence"/>
</dbReference>
<comment type="caution">
    <text evidence="1">The sequence shown here is derived from an EMBL/GenBank/DDBJ whole genome shotgun (WGS) entry which is preliminary data.</text>
</comment>
<proteinExistence type="predicted"/>
<protein>
    <submittedName>
        <fullName evidence="1">CCHC-type domain-containing protein</fullName>
    </submittedName>
</protein>
<reference evidence="1" key="1">
    <citation type="submission" date="2020-08" db="EMBL/GenBank/DDBJ databases">
        <title>Multicomponent nature underlies the extraordinary mechanical properties of spider dragline silk.</title>
        <authorList>
            <person name="Kono N."/>
            <person name="Nakamura H."/>
            <person name="Mori M."/>
            <person name="Yoshida Y."/>
            <person name="Ohtoshi R."/>
            <person name="Malay A.D."/>
            <person name="Moran D.A.P."/>
            <person name="Tomita M."/>
            <person name="Numata K."/>
            <person name="Arakawa K."/>
        </authorList>
    </citation>
    <scope>NUCLEOTIDE SEQUENCE</scope>
</reference>
<dbReference type="OrthoDB" id="6424769at2759"/>